<evidence type="ECO:0000256" key="2">
    <source>
        <dbReference type="ARBA" id="ARBA00008912"/>
    </source>
</evidence>
<evidence type="ECO:0000256" key="3">
    <source>
        <dbReference type="ARBA" id="ARBA00023242"/>
    </source>
</evidence>
<gene>
    <name evidence="4" type="ORF">CCMP2556_LOCUS32682</name>
</gene>
<organism evidence="4 5">
    <name type="scientific">Durusdinium trenchii</name>
    <dbReference type="NCBI Taxonomy" id="1381693"/>
    <lineage>
        <taxon>Eukaryota</taxon>
        <taxon>Sar</taxon>
        <taxon>Alveolata</taxon>
        <taxon>Dinophyceae</taxon>
        <taxon>Suessiales</taxon>
        <taxon>Symbiodiniaceae</taxon>
        <taxon>Durusdinium</taxon>
    </lineage>
</organism>
<dbReference type="SUPFAM" id="SSF50249">
    <property type="entry name" value="Nucleic acid-binding proteins"/>
    <property type="match status" value="1"/>
</dbReference>
<name>A0ABP0NVM3_9DINO</name>
<protein>
    <recommendedName>
        <fullName evidence="6">DNA-directed RNA polymerases I, II, and III subunit RPABC3</fullName>
    </recommendedName>
</protein>
<comment type="subcellular location">
    <subcellularLocation>
        <location evidence="1">Nucleus</location>
    </subcellularLocation>
</comment>
<accession>A0ABP0NVM3</accession>
<evidence type="ECO:0000313" key="5">
    <source>
        <dbReference type="Proteomes" id="UP001642484"/>
    </source>
</evidence>
<evidence type="ECO:0000256" key="1">
    <source>
        <dbReference type="ARBA" id="ARBA00004123"/>
    </source>
</evidence>
<reference evidence="4 5" key="1">
    <citation type="submission" date="2024-02" db="EMBL/GenBank/DDBJ databases">
        <authorList>
            <person name="Chen Y."/>
            <person name="Shah S."/>
            <person name="Dougan E. K."/>
            <person name="Thang M."/>
            <person name="Chan C."/>
        </authorList>
    </citation>
    <scope>NUCLEOTIDE SEQUENCE [LARGE SCALE GENOMIC DNA]</scope>
</reference>
<dbReference type="InterPro" id="IPR005570">
    <property type="entry name" value="RPABC3"/>
</dbReference>
<comment type="similarity">
    <text evidence="2">Belongs to the eukaryotic RPB8 RNA polymerase subunit family.</text>
</comment>
<dbReference type="Gene3D" id="2.40.50.140">
    <property type="entry name" value="Nucleic acid-binding proteins"/>
    <property type="match status" value="1"/>
</dbReference>
<dbReference type="PANTHER" id="PTHR10917:SF0">
    <property type="entry name" value="DNA-DIRECTED RNA POLYMERASES I, II, AND III SUBUNIT RPABC3"/>
    <property type="match status" value="1"/>
</dbReference>
<dbReference type="SMART" id="SM00658">
    <property type="entry name" value="RPOL8c"/>
    <property type="match status" value="1"/>
</dbReference>
<proteinExistence type="inferred from homology"/>
<dbReference type="EMBL" id="CAXAMN010022117">
    <property type="protein sequence ID" value="CAK9066534.1"/>
    <property type="molecule type" value="Genomic_DNA"/>
</dbReference>
<dbReference type="Pfam" id="PF03870">
    <property type="entry name" value="RNA_pol_Rpb8"/>
    <property type="match status" value="1"/>
</dbReference>
<sequence length="176" mass="20039">MWLQTCPSYTRFLAGLGWYSGTRSPSTFQPTPRSPAVDNSRFERAGRMDCESTTFAENNLEIDINNIIYPVTPGEQIYVAITNNVSSADEPRSLTTAYDHDERLLGPSVMDQFDYVMFGKVYKKEVKKEDNLAVVWASYGGLLMKLRAQAPQLNEFHLNDNIYFMMRKAQADEQDG</sequence>
<keyword evidence="5" id="KW-1185">Reference proteome</keyword>
<evidence type="ECO:0008006" key="6">
    <source>
        <dbReference type="Google" id="ProtNLM"/>
    </source>
</evidence>
<evidence type="ECO:0000313" key="4">
    <source>
        <dbReference type="EMBL" id="CAK9066534.1"/>
    </source>
</evidence>
<keyword evidence="3" id="KW-0539">Nucleus</keyword>
<dbReference type="Proteomes" id="UP001642484">
    <property type="component" value="Unassembled WGS sequence"/>
</dbReference>
<dbReference type="PANTHER" id="PTHR10917">
    <property type="entry name" value="DNA-DIRECTED RNA POLYMERASES I, II, AND III SUBUNIT RPABC3"/>
    <property type="match status" value="1"/>
</dbReference>
<comment type="caution">
    <text evidence="4">The sequence shown here is derived from an EMBL/GenBank/DDBJ whole genome shotgun (WGS) entry which is preliminary data.</text>
</comment>
<dbReference type="InterPro" id="IPR012340">
    <property type="entry name" value="NA-bd_OB-fold"/>
</dbReference>